<dbReference type="InterPro" id="IPR029321">
    <property type="entry name" value="INTS2"/>
</dbReference>
<reference evidence="1 2" key="1">
    <citation type="journal article" date="2018" name="G3 (Bethesda)">
        <title>Phylogenetic and Phylogenomic Definition of Rhizopus Species.</title>
        <authorList>
            <person name="Gryganskyi A.P."/>
            <person name="Golan J."/>
            <person name="Dolatabadi S."/>
            <person name="Mondo S."/>
            <person name="Robb S."/>
            <person name="Idnurm A."/>
            <person name="Muszewska A."/>
            <person name="Steczkiewicz K."/>
            <person name="Masonjones S."/>
            <person name="Liao H.L."/>
            <person name="Gajdeczka M.T."/>
            <person name="Anike F."/>
            <person name="Vuek A."/>
            <person name="Anishchenko I.M."/>
            <person name="Voigt K."/>
            <person name="de Hoog G.S."/>
            <person name="Smith M.E."/>
            <person name="Heitman J."/>
            <person name="Vilgalys R."/>
            <person name="Stajich J.E."/>
        </authorList>
    </citation>
    <scope>NUCLEOTIDE SEQUENCE [LARGE SCALE GENOMIC DNA]</scope>
    <source>
        <strain evidence="1 2">CBS 357.93</strain>
    </source>
</reference>
<dbReference type="STRING" id="86630.A0A367ITJ5"/>
<name>A0A367ITJ5_RHIAZ</name>
<dbReference type="GO" id="GO:0032039">
    <property type="term" value="C:integrator complex"/>
    <property type="evidence" value="ECO:0007669"/>
    <property type="project" value="InterPro"/>
</dbReference>
<gene>
    <name evidence="1" type="primary">INTS2_2</name>
    <name evidence="1" type="ORF">CU097_002345</name>
</gene>
<dbReference type="GO" id="GO:0034472">
    <property type="term" value="P:snRNA 3'-end processing"/>
    <property type="evidence" value="ECO:0007669"/>
    <property type="project" value="TreeGrafter"/>
</dbReference>
<protein>
    <submittedName>
        <fullName evidence="1">Integrator complex subunit 2</fullName>
    </submittedName>
</protein>
<organism evidence="1 2">
    <name type="scientific">Rhizopus azygosporus</name>
    <name type="common">Rhizopus microsporus var. azygosporus</name>
    <dbReference type="NCBI Taxonomy" id="86630"/>
    <lineage>
        <taxon>Eukaryota</taxon>
        <taxon>Fungi</taxon>
        <taxon>Fungi incertae sedis</taxon>
        <taxon>Mucoromycota</taxon>
        <taxon>Mucoromycotina</taxon>
        <taxon>Mucoromycetes</taxon>
        <taxon>Mucorales</taxon>
        <taxon>Mucorineae</taxon>
        <taxon>Rhizopodaceae</taxon>
        <taxon>Rhizopus</taxon>
    </lineage>
</organism>
<proteinExistence type="predicted"/>
<accession>A0A367ITJ5</accession>
<dbReference type="PANTHER" id="PTHR28608">
    <property type="entry name" value="INTEGRATOR COMPLEX SUBUNIT 2"/>
    <property type="match status" value="1"/>
</dbReference>
<keyword evidence="2" id="KW-1185">Reference proteome</keyword>
<evidence type="ECO:0000313" key="1">
    <source>
        <dbReference type="EMBL" id="RCH80956.1"/>
    </source>
</evidence>
<evidence type="ECO:0000313" key="2">
    <source>
        <dbReference type="Proteomes" id="UP000252139"/>
    </source>
</evidence>
<dbReference type="PANTHER" id="PTHR28608:SF1">
    <property type="entry name" value="INTEGRATOR COMPLEX SUBUNIT 2"/>
    <property type="match status" value="1"/>
</dbReference>
<comment type="caution">
    <text evidence="1">The sequence shown here is derived from an EMBL/GenBank/DDBJ whole genome shotgun (WGS) entry which is preliminary data.</text>
</comment>
<dbReference type="AlphaFoldDB" id="A0A367ITJ5"/>
<dbReference type="Pfam" id="PF14750">
    <property type="entry name" value="INTS2"/>
    <property type="match status" value="1"/>
</dbReference>
<dbReference type="Proteomes" id="UP000252139">
    <property type="component" value="Unassembled WGS sequence"/>
</dbReference>
<dbReference type="EMBL" id="PJQL01003651">
    <property type="protein sequence ID" value="RCH80956.1"/>
    <property type="molecule type" value="Genomic_DNA"/>
</dbReference>
<dbReference type="OrthoDB" id="3363059at2759"/>
<sequence>MKTPSLDSFYQLLKARVFYNTDYQSWLLDYMKNATLPIHSKIGSIIHEFVTCTFIVDKVQRIPENIIIEEFRDCNIITPTQVLLLFYVLTHNDFFIGCRTEPKLIALVANTSVEQTEYSTELLDQIPVKYILNHIETYQDGKAYKTIFSDILALSANLYPELFDVTSFLMQEGKEVDMMWNTEIKRRKTKQLEPEELVSILAQHESKQTDVIDALSRLEYAPISLVEEYAKCMISTLLPPCLDETLDTRVANCFVSAWESFNHIIPHSLWTMTIKSLTGENHSLSDLIQDIRTAFKCDERKVFDDTV</sequence>